<keyword evidence="7" id="KW-1133">Transmembrane helix</keyword>
<dbReference type="InterPro" id="IPR003599">
    <property type="entry name" value="Ig_sub"/>
</dbReference>
<dbReference type="PROSITE" id="PS50835">
    <property type="entry name" value="IG_LIKE"/>
    <property type="match status" value="1"/>
</dbReference>
<dbReference type="Gene3D" id="2.60.40.10">
    <property type="entry name" value="Immunoglobulins"/>
    <property type="match status" value="1"/>
</dbReference>
<evidence type="ECO:0000256" key="2">
    <source>
        <dbReference type="ARBA" id="ARBA00022729"/>
    </source>
</evidence>
<evidence type="ECO:0000256" key="3">
    <source>
        <dbReference type="ARBA" id="ARBA00023136"/>
    </source>
</evidence>
<dbReference type="SMART" id="SM00406">
    <property type="entry name" value="IGv"/>
    <property type="match status" value="1"/>
</dbReference>
<dbReference type="Pfam" id="PF07686">
    <property type="entry name" value="V-set"/>
    <property type="match status" value="1"/>
</dbReference>
<proteinExistence type="predicted"/>
<dbReference type="InterPro" id="IPR013106">
    <property type="entry name" value="Ig_V-set"/>
</dbReference>
<dbReference type="InterPro" id="IPR003598">
    <property type="entry name" value="Ig_sub2"/>
</dbReference>
<comment type="subcellular location">
    <subcellularLocation>
        <location evidence="1">Membrane</location>
    </subcellularLocation>
</comment>
<evidence type="ECO:0000256" key="1">
    <source>
        <dbReference type="ARBA" id="ARBA00004370"/>
    </source>
</evidence>
<dbReference type="PANTHER" id="PTHR24100">
    <property type="entry name" value="BUTYROPHILIN"/>
    <property type="match status" value="1"/>
</dbReference>
<dbReference type="FunFam" id="2.60.40.10:FF:000142">
    <property type="entry name" value="V-set domain-containing T-cell activation inhibitor 1"/>
    <property type="match status" value="1"/>
</dbReference>
<dbReference type="InterPro" id="IPR013783">
    <property type="entry name" value="Ig-like_fold"/>
</dbReference>
<dbReference type="InterPro" id="IPR007110">
    <property type="entry name" value="Ig-like_dom"/>
</dbReference>
<evidence type="ECO:0000313" key="9">
    <source>
        <dbReference type="Ensembl" id="ENSPLAP00000028920.1"/>
    </source>
</evidence>
<dbReference type="SMART" id="SM00409">
    <property type="entry name" value="IG"/>
    <property type="match status" value="1"/>
</dbReference>
<sequence>MSPPGRATSPPWNISVDFFKALFPLPDQVKLVGHEPIHAKVGDDVILPCRLMPPYDVNHLIIEWRFKDRIIHVHRGGSKDDETSDPEYKGRTSLFHDEFEKGDISLKLTNVTKEDEGNYICFVPKLESNKLAFSKQKGMLKLFFLFVTGPHPGVIGVFDFVLPVAVVLTMLIIINYVVHRQKAERNKSFSL</sequence>
<protein>
    <recommendedName>
        <fullName evidence="8">Ig-like domain-containing protein</fullName>
    </recommendedName>
</protein>
<evidence type="ECO:0000313" key="10">
    <source>
        <dbReference type="Proteomes" id="UP000261500"/>
    </source>
</evidence>
<dbReference type="GeneTree" id="ENSGT01050000244843"/>
<dbReference type="InterPro" id="IPR050504">
    <property type="entry name" value="IgSF_BTN/MOG"/>
</dbReference>
<keyword evidence="10" id="KW-1185">Reference proteome</keyword>
<evidence type="ECO:0000256" key="4">
    <source>
        <dbReference type="ARBA" id="ARBA00023157"/>
    </source>
</evidence>
<dbReference type="SMART" id="SM00408">
    <property type="entry name" value="IGc2"/>
    <property type="match status" value="1"/>
</dbReference>
<name>A0A3B3VT03_9TELE</name>
<keyword evidence="6" id="KW-0393">Immunoglobulin domain</keyword>
<dbReference type="STRING" id="48699.ENSPLAP00000028920"/>
<keyword evidence="2" id="KW-0732">Signal</keyword>
<keyword evidence="3 7" id="KW-0472">Membrane</keyword>
<dbReference type="Ensembl" id="ENSPLAT00000023371.1">
    <property type="protein sequence ID" value="ENSPLAP00000028920.1"/>
    <property type="gene ID" value="ENSPLAG00000018716.1"/>
</dbReference>
<keyword evidence="4" id="KW-1015">Disulfide bond</keyword>
<evidence type="ECO:0000259" key="8">
    <source>
        <dbReference type="PROSITE" id="PS50835"/>
    </source>
</evidence>
<feature type="transmembrane region" description="Helical" evidence="7">
    <location>
        <begin position="160"/>
        <end position="178"/>
    </location>
</feature>
<evidence type="ECO:0000256" key="7">
    <source>
        <dbReference type="SAM" id="Phobius"/>
    </source>
</evidence>
<feature type="domain" description="Ig-like" evidence="8">
    <location>
        <begin position="26"/>
        <end position="132"/>
    </location>
</feature>
<dbReference type="GO" id="GO:1903037">
    <property type="term" value="P:regulation of leukocyte cell-cell adhesion"/>
    <property type="evidence" value="ECO:0007669"/>
    <property type="project" value="UniProtKB-ARBA"/>
</dbReference>
<dbReference type="AlphaFoldDB" id="A0A3B3VT03"/>
<dbReference type="GO" id="GO:0050863">
    <property type="term" value="P:regulation of T cell activation"/>
    <property type="evidence" value="ECO:0007669"/>
    <property type="project" value="UniProtKB-ARBA"/>
</dbReference>
<evidence type="ECO:0000256" key="5">
    <source>
        <dbReference type="ARBA" id="ARBA00023180"/>
    </source>
</evidence>
<dbReference type="GO" id="GO:0016020">
    <property type="term" value="C:membrane"/>
    <property type="evidence" value="ECO:0007669"/>
    <property type="project" value="UniProtKB-SubCell"/>
</dbReference>
<dbReference type="SUPFAM" id="SSF48726">
    <property type="entry name" value="Immunoglobulin"/>
    <property type="match status" value="1"/>
</dbReference>
<evidence type="ECO:0000256" key="6">
    <source>
        <dbReference type="ARBA" id="ARBA00023319"/>
    </source>
</evidence>
<dbReference type="InterPro" id="IPR036179">
    <property type="entry name" value="Ig-like_dom_sf"/>
</dbReference>
<accession>A0A3B3VT03</accession>
<keyword evidence="7" id="KW-0812">Transmembrane</keyword>
<reference evidence="9" key="1">
    <citation type="submission" date="2025-08" db="UniProtKB">
        <authorList>
            <consortium name="Ensembl"/>
        </authorList>
    </citation>
    <scope>IDENTIFICATION</scope>
</reference>
<dbReference type="Proteomes" id="UP000261500">
    <property type="component" value="Unplaced"/>
</dbReference>
<reference evidence="9" key="2">
    <citation type="submission" date="2025-09" db="UniProtKB">
        <authorList>
            <consortium name="Ensembl"/>
        </authorList>
    </citation>
    <scope>IDENTIFICATION</scope>
</reference>
<keyword evidence="5" id="KW-0325">Glycoprotein</keyword>
<organism evidence="9 10">
    <name type="scientific">Poecilia latipinna</name>
    <name type="common">sailfin molly</name>
    <dbReference type="NCBI Taxonomy" id="48699"/>
    <lineage>
        <taxon>Eukaryota</taxon>
        <taxon>Metazoa</taxon>
        <taxon>Chordata</taxon>
        <taxon>Craniata</taxon>
        <taxon>Vertebrata</taxon>
        <taxon>Euteleostomi</taxon>
        <taxon>Actinopterygii</taxon>
        <taxon>Neopterygii</taxon>
        <taxon>Teleostei</taxon>
        <taxon>Neoteleostei</taxon>
        <taxon>Acanthomorphata</taxon>
        <taxon>Ovalentaria</taxon>
        <taxon>Atherinomorphae</taxon>
        <taxon>Cyprinodontiformes</taxon>
        <taxon>Poeciliidae</taxon>
        <taxon>Poeciliinae</taxon>
        <taxon>Poecilia</taxon>
    </lineage>
</organism>